<reference evidence="1 2" key="1">
    <citation type="submission" date="2022-03" db="EMBL/GenBank/DDBJ databases">
        <authorList>
            <person name="Brunel B."/>
        </authorList>
    </citation>
    <scope>NUCLEOTIDE SEQUENCE [LARGE SCALE GENOMIC DNA]</scope>
    <source>
        <strain evidence="1">STM5069sample</strain>
    </source>
</reference>
<proteinExistence type="predicted"/>
<protein>
    <submittedName>
        <fullName evidence="1">Uncharacterized protein</fullName>
    </submittedName>
</protein>
<keyword evidence="2" id="KW-1185">Reference proteome</keyword>
<gene>
    <name evidence="1" type="ORF">MES5069_220061</name>
</gene>
<evidence type="ECO:0000313" key="1">
    <source>
        <dbReference type="EMBL" id="CAH2399235.1"/>
    </source>
</evidence>
<dbReference type="Proteomes" id="UP001153050">
    <property type="component" value="Unassembled WGS sequence"/>
</dbReference>
<organism evidence="1 2">
    <name type="scientific">Mesorhizobium escarrei</name>
    <dbReference type="NCBI Taxonomy" id="666018"/>
    <lineage>
        <taxon>Bacteria</taxon>
        <taxon>Pseudomonadati</taxon>
        <taxon>Pseudomonadota</taxon>
        <taxon>Alphaproteobacteria</taxon>
        <taxon>Hyphomicrobiales</taxon>
        <taxon>Phyllobacteriaceae</taxon>
        <taxon>Mesorhizobium</taxon>
    </lineage>
</organism>
<comment type="caution">
    <text evidence="1">The sequence shown here is derived from an EMBL/GenBank/DDBJ whole genome shotgun (WGS) entry which is preliminary data.</text>
</comment>
<dbReference type="EMBL" id="CAKXZT010000116">
    <property type="protein sequence ID" value="CAH2399235.1"/>
    <property type="molecule type" value="Genomic_DNA"/>
</dbReference>
<sequence>MVDGQRAHDIRIDADGNADEGHWYVFGDPEHLHVGGGESRMNRDVLGGQGRVRGHNMVDCLPRQIRPAALTAALGPAGAYGDFQFAITIEERDDAVPHLQKRSQEVYDLGQRDFEPGGGGECFHYFPYASKHARARRQNSGF</sequence>
<accession>A0ABM9DRG2</accession>
<name>A0ABM9DRG2_9HYPH</name>
<evidence type="ECO:0000313" key="2">
    <source>
        <dbReference type="Proteomes" id="UP001153050"/>
    </source>
</evidence>